<dbReference type="Proteomes" id="UP000053825">
    <property type="component" value="Unassembled WGS sequence"/>
</dbReference>
<proteinExistence type="predicted"/>
<dbReference type="EMBL" id="KQ414747">
    <property type="protein sequence ID" value="KOC61888.1"/>
    <property type="molecule type" value="Genomic_DNA"/>
</dbReference>
<organism evidence="2 3">
    <name type="scientific">Habropoda laboriosa</name>
    <dbReference type="NCBI Taxonomy" id="597456"/>
    <lineage>
        <taxon>Eukaryota</taxon>
        <taxon>Metazoa</taxon>
        <taxon>Ecdysozoa</taxon>
        <taxon>Arthropoda</taxon>
        <taxon>Hexapoda</taxon>
        <taxon>Insecta</taxon>
        <taxon>Pterygota</taxon>
        <taxon>Neoptera</taxon>
        <taxon>Endopterygota</taxon>
        <taxon>Hymenoptera</taxon>
        <taxon>Apocrita</taxon>
        <taxon>Aculeata</taxon>
        <taxon>Apoidea</taxon>
        <taxon>Anthophila</taxon>
        <taxon>Apidae</taxon>
        <taxon>Habropoda</taxon>
    </lineage>
</organism>
<evidence type="ECO:0000256" key="1">
    <source>
        <dbReference type="SAM" id="MobiDB-lite"/>
    </source>
</evidence>
<evidence type="ECO:0000313" key="3">
    <source>
        <dbReference type="Proteomes" id="UP000053825"/>
    </source>
</evidence>
<accession>A0A0L7QTC2</accession>
<keyword evidence="3" id="KW-1185">Reference proteome</keyword>
<feature type="compositionally biased region" description="Polar residues" evidence="1">
    <location>
        <begin position="235"/>
        <end position="251"/>
    </location>
</feature>
<name>A0A0L7QTC2_9HYME</name>
<feature type="region of interest" description="Disordered" evidence="1">
    <location>
        <begin position="96"/>
        <end position="116"/>
    </location>
</feature>
<feature type="compositionally biased region" description="Low complexity" evidence="1">
    <location>
        <begin position="218"/>
        <end position="234"/>
    </location>
</feature>
<gene>
    <name evidence="2" type="ORF">WH47_05421</name>
</gene>
<feature type="region of interest" description="Disordered" evidence="1">
    <location>
        <begin position="209"/>
        <end position="251"/>
    </location>
</feature>
<protein>
    <submittedName>
        <fullName evidence="2">Uncharacterized protein</fullName>
    </submittedName>
</protein>
<evidence type="ECO:0000313" key="2">
    <source>
        <dbReference type="EMBL" id="KOC61888.1"/>
    </source>
</evidence>
<feature type="non-terminal residue" evidence="2">
    <location>
        <position position="1"/>
    </location>
</feature>
<dbReference type="AlphaFoldDB" id="A0A0L7QTC2"/>
<reference evidence="2 3" key="1">
    <citation type="submission" date="2015-07" db="EMBL/GenBank/DDBJ databases">
        <title>The genome of Habropoda laboriosa.</title>
        <authorList>
            <person name="Pan H."/>
            <person name="Kapheim K."/>
        </authorList>
    </citation>
    <scope>NUCLEOTIDE SEQUENCE [LARGE SCALE GENOMIC DNA]</scope>
    <source>
        <strain evidence="2">0110345459</strain>
    </source>
</reference>
<sequence length="276" mass="30906">SNETSFSDHNEQIRSKLPKIGHYLKRLMRSTSGEEISTESGTAQVAEITESMLNCAIVEISNVSERNEQTIPEDEDSVDWFDSHVVTTRWYETHSEPTNHFTGLDSEGPSTSATNGNTSEYQTNAMIAQTEPVPMISNSVNTAEATTTNGIFVNILNRDTSIAENILEFTEALSTQLGTRPERLRDQESRTITLVNARREDHTELYLPSTENGESEFSGSSVYGSEISSMSESEQPQMRNQRIGQDSPPEINSTILSVNRVMRNPMNRRDDEPTIY</sequence>